<feature type="transmembrane region" description="Helical" evidence="9">
    <location>
        <begin position="196"/>
        <end position="215"/>
    </location>
</feature>
<name>A0ABW2C218_9PSEU</name>
<dbReference type="HAMAP" id="MF_01464_B">
    <property type="entry name" value="SecF_B"/>
    <property type="match status" value="1"/>
</dbReference>
<dbReference type="RefSeq" id="WP_345389860.1">
    <property type="nucleotide sequence ID" value="NZ_BAABLA010000003.1"/>
</dbReference>
<evidence type="ECO:0000256" key="3">
    <source>
        <dbReference type="ARBA" id="ARBA00022475"/>
    </source>
</evidence>
<feature type="domain" description="Protein export membrane protein SecD/SecF C-terminal" evidence="11">
    <location>
        <begin position="148"/>
        <end position="333"/>
    </location>
</feature>
<comment type="subcellular location">
    <subcellularLocation>
        <location evidence="1 9">Cell membrane</location>
        <topology evidence="1 9">Multi-pass membrane protein</topology>
    </subcellularLocation>
</comment>
<dbReference type="InterPro" id="IPR022813">
    <property type="entry name" value="SecD/SecF_arch_bac"/>
</dbReference>
<evidence type="ECO:0000256" key="2">
    <source>
        <dbReference type="ARBA" id="ARBA00022448"/>
    </source>
</evidence>
<evidence type="ECO:0000256" key="4">
    <source>
        <dbReference type="ARBA" id="ARBA00022692"/>
    </source>
</evidence>
<dbReference type="Gene3D" id="1.20.1640.10">
    <property type="entry name" value="Multidrug efflux transporter AcrB transmembrane domain"/>
    <property type="match status" value="1"/>
</dbReference>
<evidence type="ECO:0000256" key="8">
    <source>
        <dbReference type="ARBA" id="ARBA00023136"/>
    </source>
</evidence>
<feature type="region of interest" description="Disordered" evidence="10">
    <location>
        <begin position="341"/>
        <end position="425"/>
    </location>
</feature>
<keyword evidence="6 9" id="KW-1133">Transmembrane helix</keyword>
<keyword evidence="13" id="KW-1185">Reference proteome</keyword>
<gene>
    <name evidence="9 12" type="primary">secF</name>
    <name evidence="12" type="ORF">ACFQGD_19520</name>
</gene>
<reference evidence="13" key="1">
    <citation type="journal article" date="2019" name="Int. J. Syst. Evol. Microbiol.">
        <title>The Global Catalogue of Microorganisms (GCM) 10K type strain sequencing project: providing services to taxonomists for standard genome sequencing and annotation.</title>
        <authorList>
            <consortium name="The Broad Institute Genomics Platform"/>
            <consortium name="The Broad Institute Genome Sequencing Center for Infectious Disease"/>
            <person name="Wu L."/>
            <person name="Ma J."/>
        </authorList>
    </citation>
    <scope>NUCLEOTIDE SEQUENCE [LARGE SCALE GENOMIC DNA]</scope>
    <source>
        <strain evidence="13">KCTC 32255</strain>
    </source>
</reference>
<evidence type="ECO:0000256" key="1">
    <source>
        <dbReference type="ARBA" id="ARBA00004651"/>
    </source>
</evidence>
<feature type="transmembrane region" description="Helical" evidence="9">
    <location>
        <begin position="221"/>
        <end position="242"/>
    </location>
</feature>
<dbReference type="PANTHER" id="PTHR30081">
    <property type="entry name" value="PROTEIN-EXPORT MEMBRANE PROTEIN SEC"/>
    <property type="match status" value="1"/>
</dbReference>
<dbReference type="InterPro" id="IPR055344">
    <property type="entry name" value="SecD_SecF_C_bact"/>
</dbReference>
<dbReference type="InterPro" id="IPR048634">
    <property type="entry name" value="SecD_SecF_C"/>
</dbReference>
<dbReference type="InterPro" id="IPR022646">
    <property type="entry name" value="SecD/SecF_CS"/>
</dbReference>
<comment type="function">
    <text evidence="9">Part of the Sec protein translocase complex. Interacts with the SecYEG preprotein conducting channel. SecDF uses the proton motive force (PMF) to complete protein translocation after the ATP-dependent function of SecA.</text>
</comment>
<feature type="transmembrane region" description="Helical" evidence="9">
    <location>
        <begin position="280"/>
        <end position="300"/>
    </location>
</feature>
<evidence type="ECO:0000313" key="12">
    <source>
        <dbReference type="EMBL" id="MFC6869337.1"/>
    </source>
</evidence>
<evidence type="ECO:0000256" key="6">
    <source>
        <dbReference type="ARBA" id="ARBA00022989"/>
    </source>
</evidence>
<organism evidence="12 13">
    <name type="scientific">Haloechinothrix salitolerans</name>
    <dbReference type="NCBI Taxonomy" id="926830"/>
    <lineage>
        <taxon>Bacteria</taxon>
        <taxon>Bacillati</taxon>
        <taxon>Actinomycetota</taxon>
        <taxon>Actinomycetes</taxon>
        <taxon>Pseudonocardiales</taxon>
        <taxon>Pseudonocardiaceae</taxon>
        <taxon>Haloechinothrix</taxon>
    </lineage>
</organism>
<evidence type="ECO:0000313" key="13">
    <source>
        <dbReference type="Proteomes" id="UP001596337"/>
    </source>
</evidence>
<evidence type="ECO:0000259" key="11">
    <source>
        <dbReference type="Pfam" id="PF02355"/>
    </source>
</evidence>
<dbReference type="SUPFAM" id="SSF82866">
    <property type="entry name" value="Multidrug efflux transporter AcrB transmembrane domain"/>
    <property type="match status" value="1"/>
</dbReference>
<dbReference type="PRINTS" id="PR01755">
    <property type="entry name" value="SECFTRNLCASE"/>
</dbReference>
<evidence type="ECO:0000256" key="10">
    <source>
        <dbReference type="SAM" id="MobiDB-lite"/>
    </source>
</evidence>
<evidence type="ECO:0000256" key="9">
    <source>
        <dbReference type="HAMAP-Rule" id="MF_01464"/>
    </source>
</evidence>
<dbReference type="NCBIfam" id="TIGR00916">
    <property type="entry name" value="2A0604s01"/>
    <property type="match status" value="1"/>
</dbReference>
<keyword evidence="8 9" id="KW-0472">Membrane</keyword>
<dbReference type="EMBL" id="JBHSXX010000001">
    <property type="protein sequence ID" value="MFC6869337.1"/>
    <property type="molecule type" value="Genomic_DNA"/>
</dbReference>
<sequence length="425" mass="44885">MADSTGTTERTEAAARPAKQGRFAKLYLGTGGFGIVGRSRTWYVTAAVIMLICVGSIVFRGFTPGIEFVGGTQIQLPAQGAEGPISADEVEDVYADTFGKVPASTQLIGSGGSQSVQVRSETLDVGQIDQLKRALFDELKPIGADGEPTVNAISDSGVSGSWGDEITKQALIALAVFLVLVMIFLAVYFERWMAVAALAALVFDLTVTPGVYSLIGFEVTPATVIGLLTILGYSLYDTVVVFDKVKENTKGLLDLSRQTYPESANLALNQTLMRSINTSLTSLLPVLGLLLIGAGLLGAGTLKDLALVQAIGIVAGTLSSIFLATPVLVDLKMREPAYQEQAQRVESRRTLGKRTASQTARATAGLSDTDGDTDDEAHEAELRKEKAFVAASAVPGRNLKKSDQRRLAGKPTGKSAGKPTGKRGR</sequence>
<dbReference type="NCBIfam" id="TIGR00966">
    <property type="entry name" value="transloc_SecF"/>
    <property type="match status" value="1"/>
</dbReference>
<feature type="transmembrane region" description="Helical" evidence="9">
    <location>
        <begin position="170"/>
        <end position="189"/>
    </location>
</feature>
<comment type="caution">
    <text evidence="12">The sequence shown here is derived from an EMBL/GenBank/DDBJ whole genome shotgun (WGS) entry which is preliminary data.</text>
</comment>
<keyword evidence="3 9" id="KW-1003">Cell membrane</keyword>
<dbReference type="Pfam" id="PF07549">
    <property type="entry name" value="Sec_GG"/>
    <property type="match status" value="1"/>
</dbReference>
<keyword evidence="5 9" id="KW-0653">Protein transport</keyword>
<comment type="similarity">
    <text evidence="9">Belongs to the SecD/SecF family. SecF subfamily.</text>
</comment>
<dbReference type="InterPro" id="IPR022645">
    <property type="entry name" value="SecD/SecF_bac"/>
</dbReference>
<feature type="compositionally biased region" description="Acidic residues" evidence="10">
    <location>
        <begin position="369"/>
        <end position="378"/>
    </location>
</feature>
<dbReference type="InterPro" id="IPR005665">
    <property type="entry name" value="SecF_bac"/>
</dbReference>
<feature type="transmembrane region" description="Helical" evidence="9">
    <location>
        <begin position="306"/>
        <end position="329"/>
    </location>
</feature>
<comment type="subunit">
    <text evidence="9">Forms a complex with SecD. Part of the essential Sec protein translocation apparatus which comprises SecA, SecYEG and auxiliary proteins SecDF. Other proteins may also be involved.</text>
</comment>
<dbReference type="Proteomes" id="UP001596337">
    <property type="component" value="Unassembled WGS sequence"/>
</dbReference>
<proteinExistence type="inferred from homology"/>
<protein>
    <recommendedName>
        <fullName evidence="9">Protein-export membrane protein SecF</fullName>
    </recommendedName>
</protein>
<evidence type="ECO:0000256" key="7">
    <source>
        <dbReference type="ARBA" id="ARBA00023010"/>
    </source>
</evidence>
<dbReference type="Pfam" id="PF02355">
    <property type="entry name" value="SecD_SecF_C"/>
    <property type="match status" value="1"/>
</dbReference>
<evidence type="ECO:0000256" key="5">
    <source>
        <dbReference type="ARBA" id="ARBA00022927"/>
    </source>
</evidence>
<accession>A0ABW2C218</accession>
<feature type="transmembrane region" description="Helical" evidence="9">
    <location>
        <begin position="42"/>
        <end position="62"/>
    </location>
</feature>
<keyword evidence="2 9" id="KW-0813">Transport</keyword>
<keyword evidence="4 9" id="KW-0812">Transmembrane</keyword>
<dbReference type="PANTHER" id="PTHR30081:SF8">
    <property type="entry name" value="PROTEIN TRANSLOCASE SUBUNIT SECF"/>
    <property type="match status" value="1"/>
</dbReference>
<keyword evidence="7 9" id="KW-0811">Translocation</keyword>